<sequence length="123" mass="13339">MMMMRRAAQRLTGGGVLIRRTYADTRGVLSEEEKAAENMYIKRMEREKLEKARMKASEEEASSAASSASTAAQEERVPKADPDLPTKSIAMGAGLVAVACAVYFMFSSPPSGKKTAESKVEES</sequence>
<proteinExistence type="predicted"/>
<feature type="region of interest" description="Disordered" evidence="1">
    <location>
        <begin position="51"/>
        <end position="85"/>
    </location>
</feature>
<feature type="compositionally biased region" description="Low complexity" evidence="1">
    <location>
        <begin position="62"/>
        <end position="72"/>
    </location>
</feature>
<reference evidence="3 4" key="1">
    <citation type="journal article" date="2011" name="Science">
        <title>The Selaginella genome identifies genetic changes associated with the evolution of vascular plants.</title>
        <authorList>
            <person name="Banks J.A."/>
            <person name="Nishiyama T."/>
            <person name="Hasebe M."/>
            <person name="Bowman J.L."/>
            <person name="Gribskov M."/>
            <person name="dePamphilis C."/>
            <person name="Albert V.A."/>
            <person name="Aono N."/>
            <person name="Aoyama T."/>
            <person name="Ambrose B.A."/>
            <person name="Ashton N.W."/>
            <person name="Axtell M.J."/>
            <person name="Barker E."/>
            <person name="Barker M.S."/>
            <person name="Bennetzen J.L."/>
            <person name="Bonawitz N.D."/>
            <person name="Chapple C."/>
            <person name="Cheng C."/>
            <person name="Correa L.G."/>
            <person name="Dacre M."/>
            <person name="DeBarry J."/>
            <person name="Dreyer I."/>
            <person name="Elias M."/>
            <person name="Engstrom E.M."/>
            <person name="Estelle M."/>
            <person name="Feng L."/>
            <person name="Finet C."/>
            <person name="Floyd S.K."/>
            <person name="Frommer W.B."/>
            <person name="Fujita T."/>
            <person name="Gramzow L."/>
            <person name="Gutensohn M."/>
            <person name="Harholt J."/>
            <person name="Hattori M."/>
            <person name="Heyl A."/>
            <person name="Hirai T."/>
            <person name="Hiwatashi Y."/>
            <person name="Ishikawa M."/>
            <person name="Iwata M."/>
            <person name="Karol K.G."/>
            <person name="Koehler B."/>
            <person name="Kolukisaoglu U."/>
            <person name="Kubo M."/>
            <person name="Kurata T."/>
            <person name="Lalonde S."/>
            <person name="Li K."/>
            <person name="Li Y."/>
            <person name="Litt A."/>
            <person name="Lyons E."/>
            <person name="Manning G."/>
            <person name="Maruyama T."/>
            <person name="Michael T.P."/>
            <person name="Mikami K."/>
            <person name="Miyazaki S."/>
            <person name="Morinaga S."/>
            <person name="Murata T."/>
            <person name="Mueller-Roeber B."/>
            <person name="Nelson D.R."/>
            <person name="Obara M."/>
            <person name="Oguri Y."/>
            <person name="Olmstead R.G."/>
            <person name="Onodera N."/>
            <person name="Petersen B.L."/>
            <person name="Pils B."/>
            <person name="Prigge M."/>
            <person name="Rensing S.A."/>
            <person name="Riano-Pachon D.M."/>
            <person name="Roberts A.W."/>
            <person name="Sato Y."/>
            <person name="Scheller H.V."/>
            <person name="Schulz B."/>
            <person name="Schulz C."/>
            <person name="Shakirov E.V."/>
            <person name="Shibagaki N."/>
            <person name="Shinohara N."/>
            <person name="Shippen D.E."/>
            <person name="Soerensen I."/>
            <person name="Sotooka R."/>
            <person name="Sugimoto N."/>
            <person name="Sugita M."/>
            <person name="Sumikawa N."/>
            <person name="Tanurdzic M."/>
            <person name="Theissen G."/>
            <person name="Ulvskov P."/>
            <person name="Wakazuki S."/>
            <person name="Weng J.K."/>
            <person name="Willats W.W."/>
            <person name="Wipf D."/>
            <person name="Wolf P.G."/>
            <person name="Yang L."/>
            <person name="Zimmer A.D."/>
            <person name="Zhu Q."/>
            <person name="Mitros T."/>
            <person name="Hellsten U."/>
            <person name="Loque D."/>
            <person name="Otillar R."/>
            <person name="Salamov A."/>
            <person name="Schmutz J."/>
            <person name="Shapiro H."/>
            <person name="Lindquist E."/>
            <person name="Lucas S."/>
            <person name="Rokhsar D."/>
            <person name="Grigoriev I.V."/>
        </authorList>
    </citation>
    <scope>NUCLEOTIDE SEQUENCE [LARGE SCALE GENOMIC DNA]</scope>
</reference>
<dbReference type="OMA" id="ACAVYFM"/>
<keyword evidence="4" id="KW-1185">Reference proteome</keyword>
<dbReference type="GO" id="GO:0045271">
    <property type="term" value="C:respiratory chain complex I"/>
    <property type="evidence" value="ECO:0000318"/>
    <property type="project" value="GO_Central"/>
</dbReference>
<protein>
    <submittedName>
        <fullName evidence="3">Uncharacterized protein</fullName>
    </submittedName>
</protein>
<dbReference type="PANTHER" id="PTHR33878:SF1">
    <property type="entry name" value="OS08G0559000 PROTEIN"/>
    <property type="match status" value="1"/>
</dbReference>
<accession>D8T0I9</accession>
<dbReference type="PANTHER" id="PTHR33878">
    <property type="entry name" value="OS08G0559000 PROTEIN"/>
    <property type="match status" value="1"/>
</dbReference>
<dbReference type="FunCoup" id="D8T0I9">
    <property type="interactions" value="2620"/>
</dbReference>
<dbReference type="EMBL" id="GL377658">
    <property type="protein sequence ID" value="EFJ09859.1"/>
    <property type="molecule type" value="Genomic_DNA"/>
</dbReference>
<keyword evidence="2" id="KW-0812">Transmembrane</keyword>
<dbReference type="InParanoid" id="D8T0I9"/>
<feature type="compositionally biased region" description="Basic and acidic residues" evidence="1">
    <location>
        <begin position="73"/>
        <end position="84"/>
    </location>
</feature>
<gene>
    <name evidence="3" type="ORF">SELMODRAFT_450678</name>
</gene>
<dbReference type="Proteomes" id="UP000001514">
    <property type="component" value="Unassembled WGS sequence"/>
</dbReference>
<dbReference type="Gramene" id="EFJ09859">
    <property type="protein sequence ID" value="EFJ09859"/>
    <property type="gene ID" value="SELMODRAFT_450678"/>
</dbReference>
<dbReference type="InterPro" id="IPR045284">
    <property type="entry name" value="At2g27730-like"/>
</dbReference>
<evidence type="ECO:0000313" key="3">
    <source>
        <dbReference type="EMBL" id="EFJ09859.1"/>
    </source>
</evidence>
<evidence type="ECO:0000256" key="1">
    <source>
        <dbReference type="SAM" id="MobiDB-lite"/>
    </source>
</evidence>
<feature type="transmembrane region" description="Helical" evidence="2">
    <location>
        <begin position="88"/>
        <end position="106"/>
    </location>
</feature>
<dbReference type="STRING" id="88036.D8T0I9"/>
<evidence type="ECO:0000256" key="2">
    <source>
        <dbReference type="SAM" id="Phobius"/>
    </source>
</evidence>
<name>D8T0I9_SELML</name>
<dbReference type="HOGENOM" id="CLU_2019213_0_0_1"/>
<evidence type="ECO:0000313" key="4">
    <source>
        <dbReference type="Proteomes" id="UP000001514"/>
    </source>
</evidence>
<organism evidence="4">
    <name type="scientific">Selaginella moellendorffii</name>
    <name type="common">Spikemoss</name>
    <dbReference type="NCBI Taxonomy" id="88036"/>
    <lineage>
        <taxon>Eukaryota</taxon>
        <taxon>Viridiplantae</taxon>
        <taxon>Streptophyta</taxon>
        <taxon>Embryophyta</taxon>
        <taxon>Tracheophyta</taxon>
        <taxon>Lycopodiopsida</taxon>
        <taxon>Selaginellales</taxon>
        <taxon>Selaginellaceae</taxon>
        <taxon>Selaginella</taxon>
    </lineage>
</organism>
<dbReference type="KEGG" id="smo:SELMODRAFT_450678"/>
<keyword evidence="2" id="KW-1133">Transmembrane helix</keyword>
<dbReference type="AlphaFoldDB" id="D8T0I9"/>
<keyword evidence="2" id="KW-0472">Membrane</keyword>